<feature type="domain" description="BIG2" evidence="2">
    <location>
        <begin position="445"/>
        <end position="521"/>
    </location>
</feature>
<evidence type="ECO:0000313" key="3">
    <source>
        <dbReference type="EMBL" id="MCP9612950.1"/>
    </source>
</evidence>
<gene>
    <name evidence="3" type="ORF">NMU02_12695</name>
</gene>
<name>A0ABT1MJZ9_9BACT</name>
<evidence type="ECO:0000259" key="2">
    <source>
        <dbReference type="SMART" id="SM00635"/>
    </source>
</evidence>
<dbReference type="Gene3D" id="1.20.5.320">
    <property type="entry name" value="6-Phosphogluconate Dehydrogenase, domain 3"/>
    <property type="match status" value="1"/>
</dbReference>
<dbReference type="SUPFAM" id="SSF49373">
    <property type="entry name" value="Invasin/intimin cell-adhesion fragments"/>
    <property type="match status" value="2"/>
</dbReference>
<keyword evidence="3" id="KW-0456">Lyase</keyword>
<proteinExistence type="predicted"/>
<evidence type="ECO:0000313" key="4">
    <source>
        <dbReference type="Proteomes" id="UP001205603"/>
    </source>
</evidence>
<dbReference type="InterPro" id="IPR008964">
    <property type="entry name" value="Invasin/intimin_cell_adhesion"/>
</dbReference>
<feature type="region of interest" description="Disordered" evidence="1">
    <location>
        <begin position="177"/>
        <end position="218"/>
    </location>
</feature>
<keyword evidence="4" id="KW-1185">Reference proteome</keyword>
<dbReference type="GO" id="GO:0016829">
    <property type="term" value="F:lyase activity"/>
    <property type="evidence" value="ECO:0007669"/>
    <property type="project" value="UniProtKB-KW"/>
</dbReference>
<dbReference type="EMBL" id="JANDHW010000017">
    <property type="protein sequence ID" value="MCP9612950.1"/>
    <property type="molecule type" value="Genomic_DNA"/>
</dbReference>
<sequence length="744" mass="79014">MIKFKLYVLLLLATFLVFGCSKYDDTELRKDVNDLQSRVQQLEKWCDIANGQIASLQGLVTALQNNDYVTGVTPVMEGTEEVGYTLSFTQSKPITIMHGKNGKDGITPIIGVKMYTDNQYYWTIQTGNDKADWMKDDDGNMIPTTGKDGAAGQTPVLSVAKDGDRYYWQIDGEWLKDENGQKVPATGDKGDTGPAGSDGEQGAPGEKGDSFFESVTPDTSNGTVMIKLANGTEFTLPMLSTTVSFEAYTPLQITTAETKTAVIVKLPATIKKADFAAIKADITNLAGTNTAITRTEAEKWTVALTAPTFKQDGTLDAQPTVNVTVPATAVAGETALLEVAVVDTKGNKTSSTRVLYYDNNIAVTSVTLDPPTTIVKVGKTETMTATVTPANATNKKIIWTSSDAAVATVAEGVVTGVKAGTATITATTEDGNFTATCAVTVENIAVESISLTNTAIFLNEKKNIAYTISPTDATVKTLIWSSSDPTIATVNTSTGEIEGKNAGDVTITATWTEDSRIKGTCTVMVTEKTGIVWATGNLVADGANGAKIGSPADGGLYFQFGSLIGWSGSANEDGTGIGGNLALSVVVKPIGYAGSTDWGNTDKIWQSKTATVPFTIAGSGSAEEIAGVGDPCRYYLKGNWRLPTKEDFVELFKEKGYPNKGPWKWNATTKSIYNEDGLTFPASGNRNYVSGGLGTIGISGRYWSATPLTSINNSSSLFFSNTNVNTSVSFERLNGLPIRCVQDK</sequence>
<dbReference type="Pfam" id="PF16378">
    <property type="entry name" value="DUF4988"/>
    <property type="match status" value="1"/>
</dbReference>
<evidence type="ECO:0000256" key="1">
    <source>
        <dbReference type="SAM" id="MobiDB-lite"/>
    </source>
</evidence>
<dbReference type="RefSeq" id="WP_255028332.1">
    <property type="nucleotide sequence ID" value="NZ_JANDHW010000017.1"/>
</dbReference>
<dbReference type="InterPro" id="IPR032149">
    <property type="entry name" value="DUF4988"/>
</dbReference>
<dbReference type="SMART" id="SM00635">
    <property type="entry name" value="BID_2"/>
    <property type="match status" value="2"/>
</dbReference>
<organism evidence="3 4">
    <name type="scientific">Coprobacter tertius</name>
    <dbReference type="NCBI Taxonomy" id="2944915"/>
    <lineage>
        <taxon>Bacteria</taxon>
        <taxon>Pseudomonadati</taxon>
        <taxon>Bacteroidota</taxon>
        <taxon>Bacteroidia</taxon>
        <taxon>Bacteroidales</taxon>
        <taxon>Barnesiellaceae</taxon>
        <taxon>Coprobacter</taxon>
    </lineage>
</organism>
<protein>
    <submittedName>
        <fullName evidence="3">PL29 family lyase N-terminal domain-containing protein</fullName>
    </submittedName>
</protein>
<dbReference type="InterPro" id="IPR003343">
    <property type="entry name" value="Big_2"/>
</dbReference>
<dbReference type="Gene3D" id="2.60.40.1080">
    <property type="match status" value="2"/>
</dbReference>
<reference evidence="3 4" key="1">
    <citation type="submission" date="2022-07" db="EMBL/GenBank/DDBJ databases">
        <title>Fecal culturing of patients with breast cancer.</title>
        <authorList>
            <person name="Teng N.M.Y."/>
            <person name="Kiu R."/>
            <person name="Evans R."/>
            <person name="Baker D.J."/>
            <person name="Zenner C."/>
            <person name="Robinson S.D."/>
            <person name="Hall L.J."/>
        </authorList>
    </citation>
    <scope>NUCLEOTIDE SEQUENCE [LARGE SCALE GENOMIC DNA]</scope>
    <source>
        <strain evidence="3 4">LH1063</strain>
    </source>
</reference>
<dbReference type="PROSITE" id="PS51257">
    <property type="entry name" value="PROKAR_LIPOPROTEIN"/>
    <property type="match status" value="1"/>
</dbReference>
<accession>A0ABT1MJZ9</accession>
<feature type="domain" description="BIG2" evidence="2">
    <location>
        <begin position="362"/>
        <end position="438"/>
    </location>
</feature>
<comment type="caution">
    <text evidence="3">The sequence shown here is derived from an EMBL/GenBank/DDBJ whole genome shotgun (WGS) entry which is preliminary data.</text>
</comment>
<dbReference type="Pfam" id="PF02368">
    <property type="entry name" value="Big_2"/>
    <property type="match status" value="2"/>
</dbReference>
<dbReference type="Proteomes" id="UP001205603">
    <property type="component" value="Unassembled WGS sequence"/>
</dbReference>